<reference evidence="9 10" key="1">
    <citation type="submission" date="2016-10" db="EMBL/GenBank/DDBJ databases">
        <title>Complete genome of the TMA-utilizing, human hosted archaeon Methanomethylophilus alvus Gen. nov, sp. nov., strain Mx-05, derived from a pure culture.</title>
        <authorList>
            <person name="Brugere J.-F."/>
            <person name="Ben Hania W."/>
            <person name="Chaudhary P.P."/>
            <person name="Gaci N."/>
            <person name="Borrel G."/>
            <person name="Cao Van Tuat L."/>
            <person name="Fardeau M.-L."/>
            <person name="Harris H.M.B."/>
            <person name="O'Toole P.W."/>
            <person name="Ollivier B."/>
        </authorList>
    </citation>
    <scope>NUCLEOTIDE SEQUENCE [LARGE SCALE GENOMIC DNA]</scope>
    <source>
        <strain evidence="9 10">Mx-05</strain>
    </source>
</reference>
<dbReference type="InterPro" id="IPR010182">
    <property type="entry name" value="ArgE/DapE"/>
</dbReference>
<dbReference type="InterPro" id="IPR011650">
    <property type="entry name" value="Peptidase_M20_dimer"/>
</dbReference>
<dbReference type="PANTHER" id="PTHR43808">
    <property type="entry name" value="ACETYLORNITHINE DEACETYLASE"/>
    <property type="match status" value="1"/>
</dbReference>
<comment type="similarity">
    <text evidence="3">Belongs to the peptidase M20A family.</text>
</comment>
<protein>
    <submittedName>
        <fullName evidence="9">Acetylornithine deacetylase</fullName>
    </submittedName>
</protein>
<dbReference type="InterPro" id="IPR002933">
    <property type="entry name" value="Peptidase_M20"/>
</dbReference>
<dbReference type="Gene3D" id="3.40.630.10">
    <property type="entry name" value="Zn peptidases"/>
    <property type="match status" value="1"/>
</dbReference>
<evidence type="ECO:0000256" key="5">
    <source>
        <dbReference type="ARBA" id="ARBA00022801"/>
    </source>
</evidence>
<dbReference type="SUPFAM" id="SSF55031">
    <property type="entry name" value="Bacterial exopeptidase dimerisation domain"/>
    <property type="match status" value="1"/>
</dbReference>
<name>A0A3G3IJ81_9ARCH</name>
<keyword evidence="4" id="KW-0479">Metal-binding</keyword>
<dbReference type="RefSeq" id="WP_015505551.1">
    <property type="nucleotide sequence ID" value="NZ_CAYARL010000009.1"/>
</dbReference>
<dbReference type="EMBL" id="CP017686">
    <property type="protein sequence ID" value="AYQ55768.1"/>
    <property type="molecule type" value="Genomic_DNA"/>
</dbReference>
<evidence type="ECO:0000313" key="9">
    <source>
        <dbReference type="EMBL" id="AYQ55768.1"/>
    </source>
</evidence>
<evidence type="ECO:0000256" key="4">
    <source>
        <dbReference type="ARBA" id="ARBA00022723"/>
    </source>
</evidence>
<dbReference type="NCBIfam" id="NF010589">
    <property type="entry name" value="PRK13983.1"/>
    <property type="match status" value="1"/>
</dbReference>
<evidence type="ECO:0000256" key="6">
    <source>
        <dbReference type="ARBA" id="ARBA00022833"/>
    </source>
</evidence>
<evidence type="ECO:0000256" key="2">
    <source>
        <dbReference type="ARBA" id="ARBA00001947"/>
    </source>
</evidence>
<dbReference type="NCBIfam" id="TIGR01910">
    <property type="entry name" value="DapE-ArgE"/>
    <property type="match status" value="1"/>
</dbReference>
<keyword evidence="7" id="KW-0170">Cobalt</keyword>
<evidence type="ECO:0000256" key="1">
    <source>
        <dbReference type="ARBA" id="ARBA00001941"/>
    </source>
</evidence>
<evidence type="ECO:0000256" key="7">
    <source>
        <dbReference type="ARBA" id="ARBA00023285"/>
    </source>
</evidence>
<dbReference type="Proteomes" id="UP000273278">
    <property type="component" value="Chromosome"/>
</dbReference>
<dbReference type="OMA" id="STFEPTM"/>
<comment type="cofactor">
    <cofactor evidence="2">
        <name>Zn(2+)</name>
        <dbReference type="ChEBI" id="CHEBI:29105"/>
    </cofactor>
</comment>
<evidence type="ECO:0000259" key="8">
    <source>
        <dbReference type="Pfam" id="PF07687"/>
    </source>
</evidence>
<evidence type="ECO:0000313" key="10">
    <source>
        <dbReference type="Proteomes" id="UP000273278"/>
    </source>
</evidence>
<dbReference type="Pfam" id="PF01546">
    <property type="entry name" value="Peptidase_M20"/>
    <property type="match status" value="1"/>
</dbReference>
<dbReference type="Gene3D" id="3.30.70.360">
    <property type="match status" value="1"/>
</dbReference>
<gene>
    <name evidence="9" type="ORF">BKD89_08230</name>
</gene>
<dbReference type="GO" id="GO:0016787">
    <property type="term" value="F:hydrolase activity"/>
    <property type="evidence" value="ECO:0007669"/>
    <property type="project" value="UniProtKB-KW"/>
</dbReference>
<dbReference type="Pfam" id="PF07687">
    <property type="entry name" value="M20_dimer"/>
    <property type="match status" value="1"/>
</dbReference>
<keyword evidence="5" id="KW-0378">Hydrolase</keyword>
<keyword evidence="6" id="KW-0862">Zinc</keyword>
<sequence length="415" mass="45740">MDLRGILDSIDGSREDIAKMMCEMVSIPSISPAAGGNGEAERADFLMTCLDGFDSIERVDVPDKSDSKILRSNILARKNGKDKGTVWIIAHIDTVPAGNLDDWKTDPFKGVYRDGRVYGRGTEDNGQSVISSIFATKFIEKGKLEGKSIGIALVADEEMASEYGVVYLIDHGYFSADDIFLVPDWGSPEGRYIEVNEKSLIWLQFEVTGRSVHASTPDKGVNAFKVGTALITDLVNTFNKKFGYEDPLFMPPRSSFEPTKASATVLNVNTIPGSWSFCMDIRVVPKYNVDEVYEVAKEVVAKHIKSTNAYIEVREIQRHISGGPSSQESDTYKALCSAVESVTRHRPKAVAVGGATCANFFRLKGYDAYVWECGGGTLHGPNEYVELDNLITDAKVFATLFYNICVNRWNGDNVN</sequence>
<organism evidence="9 10">
    <name type="scientific">Methanomethylophilus alvi</name>
    <dbReference type="NCBI Taxonomy" id="1291540"/>
    <lineage>
        <taxon>Archaea</taxon>
        <taxon>Methanobacteriati</taxon>
        <taxon>Thermoplasmatota</taxon>
        <taxon>Thermoplasmata</taxon>
        <taxon>Methanomassiliicoccales</taxon>
        <taxon>Methanomethylophilaceae</taxon>
        <taxon>Methanomethylophilus</taxon>
    </lineage>
</organism>
<accession>A0A3G3IJ81</accession>
<dbReference type="InterPro" id="IPR050072">
    <property type="entry name" value="Peptidase_M20A"/>
</dbReference>
<evidence type="ECO:0000256" key="3">
    <source>
        <dbReference type="ARBA" id="ARBA00006247"/>
    </source>
</evidence>
<dbReference type="PANTHER" id="PTHR43808:SF32">
    <property type="entry name" value="ARGE_DAPE-RELATED DEACYLASE"/>
    <property type="match status" value="1"/>
</dbReference>
<proteinExistence type="inferred from homology"/>
<comment type="cofactor">
    <cofactor evidence="1">
        <name>Co(2+)</name>
        <dbReference type="ChEBI" id="CHEBI:48828"/>
    </cofactor>
</comment>
<dbReference type="GeneID" id="41322443"/>
<dbReference type="InterPro" id="IPR036264">
    <property type="entry name" value="Bact_exopeptidase_dim_dom"/>
</dbReference>
<dbReference type="SUPFAM" id="SSF53187">
    <property type="entry name" value="Zn-dependent exopeptidases"/>
    <property type="match status" value="1"/>
</dbReference>
<dbReference type="AlphaFoldDB" id="A0A3G3IJ81"/>
<dbReference type="GO" id="GO:0046872">
    <property type="term" value="F:metal ion binding"/>
    <property type="evidence" value="ECO:0007669"/>
    <property type="project" value="UniProtKB-KW"/>
</dbReference>
<feature type="domain" description="Peptidase M20 dimerisation" evidence="8">
    <location>
        <begin position="197"/>
        <end position="306"/>
    </location>
</feature>